<gene>
    <name evidence="3" type="ORF">HYPSUDRAFT_204622</name>
</gene>
<feature type="region of interest" description="Disordered" evidence="1">
    <location>
        <begin position="178"/>
        <end position="198"/>
    </location>
</feature>
<name>A0A0D2KY02_HYPSF</name>
<evidence type="ECO:0000256" key="2">
    <source>
        <dbReference type="SAM" id="Phobius"/>
    </source>
</evidence>
<sequence length="241" mass="25974">MQHRHELVERQLLCTVLDEGARTKTRPLATRWQRYYHLAGVRAPSKAPPPPRAPLVAATPRATYRSPGPARPPASPRRQAPIRAPERIDGACECTDMASSVDAGFVLVFVVPSRSADCLRLWPLSAGPVFVLDARQPTEDMCLDEVFVSMVPMLDVFPALDPPSHSLLTFSIPPSSDSHRSASIHTRPPSAALPDRLSTPSHASAATVRVFIGMVFASLAALVAPCILTQSSIAKTFGGLD</sequence>
<proteinExistence type="predicted"/>
<evidence type="ECO:0000313" key="4">
    <source>
        <dbReference type="Proteomes" id="UP000054270"/>
    </source>
</evidence>
<dbReference type="AlphaFoldDB" id="A0A0D2KY02"/>
<protein>
    <submittedName>
        <fullName evidence="3">Uncharacterized protein</fullName>
    </submittedName>
</protein>
<evidence type="ECO:0000313" key="3">
    <source>
        <dbReference type="EMBL" id="KJA19407.1"/>
    </source>
</evidence>
<keyword evidence="2" id="KW-0812">Transmembrane</keyword>
<feature type="region of interest" description="Disordered" evidence="1">
    <location>
        <begin position="43"/>
        <end position="83"/>
    </location>
</feature>
<feature type="compositionally biased region" description="Low complexity" evidence="1">
    <location>
        <begin position="54"/>
        <end position="68"/>
    </location>
</feature>
<keyword evidence="2" id="KW-0472">Membrane</keyword>
<reference evidence="4" key="1">
    <citation type="submission" date="2014-04" db="EMBL/GenBank/DDBJ databases">
        <title>Evolutionary Origins and Diversification of the Mycorrhizal Mutualists.</title>
        <authorList>
            <consortium name="DOE Joint Genome Institute"/>
            <consortium name="Mycorrhizal Genomics Consortium"/>
            <person name="Kohler A."/>
            <person name="Kuo A."/>
            <person name="Nagy L.G."/>
            <person name="Floudas D."/>
            <person name="Copeland A."/>
            <person name="Barry K.W."/>
            <person name="Cichocki N."/>
            <person name="Veneault-Fourrey C."/>
            <person name="LaButti K."/>
            <person name="Lindquist E.A."/>
            <person name="Lipzen A."/>
            <person name="Lundell T."/>
            <person name="Morin E."/>
            <person name="Murat C."/>
            <person name="Riley R."/>
            <person name="Ohm R."/>
            <person name="Sun H."/>
            <person name="Tunlid A."/>
            <person name="Henrissat B."/>
            <person name="Grigoriev I.V."/>
            <person name="Hibbett D.S."/>
            <person name="Martin F."/>
        </authorList>
    </citation>
    <scope>NUCLEOTIDE SEQUENCE [LARGE SCALE GENOMIC DNA]</scope>
    <source>
        <strain evidence="4">FD-334 SS-4</strain>
    </source>
</reference>
<dbReference type="Proteomes" id="UP000054270">
    <property type="component" value="Unassembled WGS sequence"/>
</dbReference>
<dbReference type="EMBL" id="KN817578">
    <property type="protein sequence ID" value="KJA19407.1"/>
    <property type="molecule type" value="Genomic_DNA"/>
</dbReference>
<organism evidence="3 4">
    <name type="scientific">Hypholoma sublateritium (strain FD-334 SS-4)</name>
    <dbReference type="NCBI Taxonomy" id="945553"/>
    <lineage>
        <taxon>Eukaryota</taxon>
        <taxon>Fungi</taxon>
        <taxon>Dikarya</taxon>
        <taxon>Basidiomycota</taxon>
        <taxon>Agaricomycotina</taxon>
        <taxon>Agaricomycetes</taxon>
        <taxon>Agaricomycetidae</taxon>
        <taxon>Agaricales</taxon>
        <taxon>Agaricineae</taxon>
        <taxon>Strophariaceae</taxon>
        <taxon>Hypholoma</taxon>
    </lineage>
</organism>
<feature type="transmembrane region" description="Helical" evidence="2">
    <location>
        <begin position="206"/>
        <end position="228"/>
    </location>
</feature>
<keyword evidence="2" id="KW-1133">Transmembrane helix</keyword>
<evidence type="ECO:0000256" key="1">
    <source>
        <dbReference type="SAM" id="MobiDB-lite"/>
    </source>
</evidence>
<accession>A0A0D2KY02</accession>
<keyword evidence="4" id="KW-1185">Reference proteome</keyword>